<dbReference type="RefSeq" id="XP_028867320.1">
    <property type="nucleotide sequence ID" value="XM_029011487.1"/>
</dbReference>
<dbReference type="VEuPathDB" id="PiroplasmaDB:BOVATA_025700"/>
<dbReference type="SUPFAM" id="SSF56784">
    <property type="entry name" value="HAD-like"/>
    <property type="match status" value="1"/>
</dbReference>
<feature type="domain" description="FCP1 homology" evidence="3">
    <location>
        <begin position="261"/>
        <end position="475"/>
    </location>
</feature>
<dbReference type="GeneID" id="39874847"/>
<organism evidence="4 5">
    <name type="scientific">Babesia ovata</name>
    <dbReference type="NCBI Taxonomy" id="189622"/>
    <lineage>
        <taxon>Eukaryota</taxon>
        <taxon>Sar</taxon>
        <taxon>Alveolata</taxon>
        <taxon>Apicomplexa</taxon>
        <taxon>Aconoidasida</taxon>
        <taxon>Piroplasmida</taxon>
        <taxon>Babesiidae</taxon>
        <taxon>Babesia</taxon>
    </lineage>
</organism>
<keyword evidence="1" id="KW-0811">Translocation</keyword>
<comment type="caution">
    <text evidence="4">The sequence shown here is derived from an EMBL/GenBank/DDBJ whole genome shotgun (WGS) entry which is preliminary data.</text>
</comment>
<dbReference type="InterPro" id="IPR036412">
    <property type="entry name" value="HAD-like_sf"/>
</dbReference>
<evidence type="ECO:0000256" key="2">
    <source>
        <dbReference type="SAM" id="MobiDB-lite"/>
    </source>
</evidence>
<feature type="compositionally biased region" description="Low complexity" evidence="2">
    <location>
        <begin position="161"/>
        <end position="172"/>
    </location>
</feature>
<reference evidence="4 5" key="1">
    <citation type="journal article" date="2017" name="BMC Genomics">
        <title>Whole-genome assembly of Babesia ovata and comparative genomics between closely related pathogens.</title>
        <authorList>
            <person name="Yamagishi J."/>
            <person name="Asada M."/>
            <person name="Hakimi H."/>
            <person name="Tanaka T.Q."/>
            <person name="Sugimoto C."/>
            <person name="Kawazu S."/>
        </authorList>
    </citation>
    <scope>NUCLEOTIDE SEQUENCE [LARGE SCALE GENOMIC DNA]</scope>
    <source>
        <strain evidence="4 5">Miyake</strain>
    </source>
</reference>
<dbReference type="GO" id="GO:0015031">
    <property type="term" value="P:protein transport"/>
    <property type="evidence" value="ECO:0007669"/>
    <property type="project" value="UniProtKB-KW"/>
</dbReference>
<feature type="region of interest" description="Disordered" evidence="2">
    <location>
        <begin position="142"/>
        <end position="172"/>
    </location>
</feature>
<evidence type="ECO:0000313" key="5">
    <source>
        <dbReference type="Proteomes" id="UP000236319"/>
    </source>
</evidence>
<dbReference type="InterPro" id="IPR004274">
    <property type="entry name" value="FCP1_dom"/>
</dbReference>
<keyword evidence="1" id="KW-0496">Mitochondrion</keyword>
<keyword evidence="1" id="KW-0809">Transit peptide</keyword>
<sequence length="538" mass="59810">MAAFSVQNSTPPDAFNACPVDMVNGSLDSTDMMQKYKLNYEEDVSKAPGVGNAVVENHRTCITDYPVVESPEPQQQSGDICLTDVESAKATHGTGSEASVKCADNGSDMDAADGPGNTQNACRDENAGCAALCDATTLTPTSDDPTCMDEFNESGDESDNTAESSSSTPSVSPECMMGLLSRYIDCTPQLHTTSMRLLMTRESVGNADVIPSQVIRYNHTKLVRYEGLRDFLEEEPLFKCLKPELPDMDSDEEPSVTSDEGDLPKLLVVLDLDETLVHMHERPNDHYDYMVNIVERDENDSSTSKEKTYKPEIFGFTVHSTMNVSLRPGVLEFFKYLKSRSSQLTVALYTAGTRQYANAIIHALDPECEVISPSVRYFRESCEVSSTPLSLRCLPANCIGIGNHHRDEPVPPFFLKKDLQIFDWPLSRVVFFDNSLLSFMNNPENGVWIRPWRGAQPFIDDGSLELKIEPAPVQKEGRSLPGQDGLYEFTQVVRLLEELANERDVRESLRRKFTLCDVVAAALDNEDESDRLDVLLMT</sequence>
<name>A0A2H6KDL2_9APIC</name>
<dbReference type="InterPro" id="IPR023214">
    <property type="entry name" value="HAD_sf"/>
</dbReference>
<dbReference type="AlphaFoldDB" id="A0A2H6KDL2"/>
<dbReference type="PANTHER" id="PTHR12210">
    <property type="entry name" value="DULLARD PROTEIN PHOSPHATASE"/>
    <property type="match status" value="1"/>
</dbReference>
<dbReference type="OrthoDB" id="277011at2759"/>
<dbReference type="Gene3D" id="3.40.50.1000">
    <property type="entry name" value="HAD superfamily/HAD-like"/>
    <property type="match status" value="1"/>
</dbReference>
<dbReference type="InterPro" id="IPR050365">
    <property type="entry name" value="TIM50"/>
</dbReference>
<comment type="subcellular location">
    <subcellularLocation>
        <location evidence="1">Mitochondrion inner membrane</location>
        <topology evidence="1">Single-pass membrane protein</topology>
    </subcellularLocation>
</comment>
<evidence type="ECO:0000259" key="3">
    <source>
        <dbReference type="PROSITE" id="PS50969"/>
    </source>
</evidence>
<gene>
    <name evidence="4" type="ORF">BOVATA_025700</name>
</gene>
<dbReference type="CDD" id="cd07521">
    <property type="entry name" value="HAD_FCP1-like"/>
    <property type="match status" value="1"/>
</dbReference>
<evidence type="ECO:0000313" key="4">
    <source>
        <dbReference type="EMBL" id="GBE61077.1"/>
    </source>
</evidence>
<dbReference type="PROSITE" id="PS50969">
    <property type="entry name" value="FCP1"/>
    <property type="match status" value="1"/>
</dbReference>
<dbReference type="EMBL" id="BDSA01000002">
    <property type="protein sequence ID" value="GBE61077.1"/>
    <property type="molecule type" value="Genomic_DNA"/>
</dbReference>
<evidence type="ECO:0000256" key="1">
    <source>
        <dbReference type="RuleBase" id="RU365079"/>
    </source>
</evidence>
<protein>
    <recommendedName>
        <fullName evidence="1">Mitochondrial import inner membrane translocase subunit TIM50</fullName>
    </recommendedName>
</protein>
<dbReference type="Proteomes" id="UP000236319">
    <property type="component" value="Unassembled WGS sequence"/>
</dbReference>
<dbReference type="GO" id="GO:0005744">
    <property type="term" value="C:TIM23 mitochondrial import inner membrane translocase complex"/>
    <property type="evidence" value="ECO:0007669"/>
    <property type="project" value="UniProtKB-UniRule"/>
</dbReference>
<comment type="similarity">
    <text evidence="1">Belongs to the TIM50 family.</text>
</comment>
<proteinExistence type="inferred from homology"/>
<accession>A0A2H6KDL2</accession>
<comment type="subunit">
    <text evidence="1">Component of the TIM23 complex.</text>
</comment>
<feature type="compositionally biased region" description="Acidic residues" evidence="2">
    <location>
        <begin position="146"/>
        <end position="160"/>
    </location>
</feature>
<keyword evidence="5" id="KW-1185">Reference proteome</keyword>
<dbReference type="SMART" id="SM00577">
    <property type="entry name" value="CPDc"/>
    <property type="match status" value="1"/>
</dbReference>
<dbReference type="Pfam" id="PF03031">
    <property type="entry name" value="NIF"/>
    <property type="match status" value="1"/>
</dbReference>
<comment type="function">
    <text evidence="1">Essential component of the TIM23 complex, a complex that mediates the translocation of transit peptide-containing proteins across the mitochondrial inner membrane.</text>
</comment>
<keyword evidence="1" id="KW-0653">Protein transport</keyword>
<keyword evidence="1" id="KW-0813">Transport</keyword>